<sequence>MSGKRETVGKTFLVAGVLCVVCSILVSMAAVLLRPTQEANKALDKKKNILAAAGLLEEGVDVEKVFAEKIRVRAVNLDSGEYAEDIDAAKYEQRKAASDPKRSEKIPNDRDIARIKRTAKVASVYEVMEGNELKQVILPVHGKGLWSTMYGFLAIASDTTTVVGLGFYEHAETPGLGGEIDNPKWKASWVGKKLYDDNWNLVFSVLKGQVQESNPNAIHQVDGLSGATLTANGVHAMVRFWLGPDGFQDYLIKVREKGNLNG</sequence>
<feature type="domain" description="FMN-binding" evidence="18">
    <location>
        <begin position="144"/>
        <end position="245"/>
    </location>
</feature>
<reference evidence="20" key="1">
    <citation type="submission" date="2017-04" db="EMBL/GenBank/DDBJ databases">
        <authorList>
            <person name="Varghese N."/>
            <person name="Submissions S."/>
        </authorList>
    </citation>
    <scope>NUCLEOTIDE SEQUENCE [LARGE SCALE GENOMIC DNA]</scope>
    <source>
        <strain evidence="20">RKEM611</strain>
    </source>
</reference>
<comment type="catalytic activity">
    <reaction evidence="16 17">
        <text>a ubiquinone + n Na(+)(in) + NADH + H(+) = a ubiquinol + n Na(+)(out) + NAD(+)</text>
        <dbReference type="Rhea" id="RHEA:47748"/>
        <dbReference type="Rhea" id="RHEA-COMP:9565"/>
        <dbReference type="Rhea" id="RHEA-COMP:9566"/>
        <dbReference type="ChEBI" id="CHEBI:15378"/>
        <dbReference type="ChEBI" id="CHEBI:16389"/>
        <dbReference type="ChEBI" id="CHEBI:17976"/>
        <dbReference type="ChEBI" id="CHEBI:29101"/>
        <dbReference type="ChEBI" id="CHEBI:57540"/>
        <dbReference type="ChEBI" id="CHEBI:57945"/>
        <dbReference type="EC" id="7.2.1.1"/>
    </reaction>
</comment>
<keyword evidence="13 16" id="KW-0830">Ubiquinone</keyword>
<comment type="subunit">
    <text evidence="16 17">Composed of six subunits; NqrA, NqrB, NqrC, NqrD, NqrE and NqrF.</text>
</comment>
<evidence type="ECO:0000256" key="7">
    <source>
        <dbReference type="ARBA" id="ARBA00022692"/>
    </source>
</evidence>
<dbReference type="InterPro" id="IPR007329">
    <property type="entry name" value="FMN-bd"/>
</dbReference>
<organism evidence="19 20">
    <name type="scientific">Pseudobacteriovorax antillogorgiicola</name>
    <dbReference type="NCBI Taxonomy" id="1513793"/>
    <lineage>
        <taxon>Bacteria</taxon>
        <taxon>Pseudomonadati</taxon>
        <taxon>Bdellovibrionota</taxon>
        <taxon>Oligoflexia</taxon>
        <taxon>Oligoflexales</taxon>
        <taxon>Pseudobacteriovoracaceae</taxon>
        <taxon>Pseudobacteriovorax</taxon>
    </lineage>
</organism>
<keyword evidence="9 16" id="KW-1133">Transmembrane helix</keyword>
<keyword evidence="15 16" id="KW-0739">Sodium transport</keyword>
<dbReference type="GO" id="GO:0010181">
    <property type="term" value="F:FMN binding"/>
    <property type="evidence" value="ECO:0007669"/>
    <property type="project" value="UniProtKB-UniRule"/>
</dbReference>
<evidence type="ECO:0000256" key="10">
    <source>
        <dbReference type="ARBA" id="ARBA00023027"/>
    </source>
</evidence>
<dbReference type="OrthoDB" id="9787579at2"/>
<comment type="cofactor">
    <cofactor evidence="16 17">
        <name>FMN</name>
        <dbReference type="ChEBI" id="CHEBI:58210"/>
    </cofactor>
</comment>
<dbReference type="GO" id="GO:0016655">
    <property type="term" value="F:oxidoreductase activity, acting on NAD(P)H, quinone or similar compound as acceptor"/>
    <property type="evidence" value="ECO:0007669"/>
    <property type="project" value="UniProtKB-UniRule"/>
</dbReference>
<keyword evidence="4 16" id="KW-0597">Phosphoprotein</keyword>
<keyword evidence="20" id="KW-1185">Reference proteome</keyword>
<dbReference type="SMART" id="SM00900">
    <property type="entry name" value="FMN_bind"/>
    <property type="match status" value="1"/>
</dbReference>
<dbReference type="NCBIfam" id="NF003749">
    <property type="entry name" value="PRK05346.1-5"/>
    <property type="match status" value="1"/>
</dbReference>
<evidence type="ECO:0000256" key="6">
    <source>
        <dbReference type="ARBA" id="ARBA00022643"/>
    </source>
</evidence>
<keyword evidence="11 16" id="KW-0915">Sodium</keyword>
<keyword evidence="5 16" id="KW-0285">Flavoprotein</keyword>
<evidence type="ECO:0000313" key="19">
    <source>
        <dbReference type="EMBL" id="SMF11706.1"/>
    </source>
</evidence>
<evidence type="ECO:0000256" key="14">
    <source>
        <dbReference type="ARBA" id="ARBA00023136"/>
    </source>
</evidence>
<dbReference type="InterPro" id="IPR010204">
    <property type="entry name" value="NqrC"/>
</dbReference>
<dbReference type="HAMAP" id="MF_00427">
    <property type="entry name" value="NqrC"/>
    <property type="match status" value="1"/>
</dbReference>
<comment type="caution">
    <text evidence="16">Lacks conserved residue(s) required for the propagation of feature annotation.</text>
</comment>
<evidence type="ECO:0000256" key="1">
    <source>
        <dbReference type="ARBA" id="ARBA00022448"/>
    </source>
</evidence>
<evidence type="ECO:0000256" key="11">
    <source>
        <dbReference type="ARBA" id="ARBA00023053"/>
    </source>
</evidence>
<evidence type="ECO:0000256" key="13">
    <source>
        <dbReference type="ARBA" id="ARBA00023075"/>
    </source>
</evidence>
<comment type="function">
    <text evidence="16">NQR complex catalyzes the reduction of ubiquinone-1 to ubiquinol by two successive reactions, coupled with the transport of Na(+) ions from the cytoplasm to the periplasm. NqrA to NqrE are probably involved in the second step, the conversion of ubisemiquinone to ubiquinol.</text>
</comment>
<proteinExistence type="inferred from homology"/>
<keyword evidence="1 16" id="KW-0813">Transport</keyword>
<dbReference type="GO" id="GO:0005886">
    <property type="term" value="C:plasma membrane"/>
    <property type="evidence" value="ECO:0007669"/>
    <property type="project" value="UniProtKB-SubCell"/>
</dbReference>
<evidence type="ECO:0000256" key="4">
    <source>
        <dbReference type="ARBA" id="ARBA00022553"/>
    </source>
</evidence>
<evidence type="ECO:0000313" key="20">
    <source>
        <dbReference type="Proteomes" id="UP000192907"/>
    </source>
</evidence>
<evidence type="ECO:0000256" key="3">
    <source>
        <dbReference type="ARBA" id="ARBA00022519"/>
    </source>
</evidence>
<name>A0A1Y6BHH9_9BACT</name>
<evidence type="ECO:0000256" key="2">
    <source>
        <dbReference type="ARBA" id="ARBA00022475"/>
    </source>
</evidence>
<evidence type="ECO:0000256" key="5">
    <source>
        <dbReference type="ARBA" id="ARBA00022630"/>
    </source>
</evidence>
<keyword evidence="6 16" id="KW-0288">FMN</keyword>
<dbReference type="EC" id="7.2.1.1" evidence="16 17"/>
<keyword evidence="14 16" id="KW-0472">Membrane</keyword>
<evidence type="ECO:0000256" key="16">
    <source>
        <dbReference type="HAMAP-Rule" id="MF_00427"/>
    </source>
</evidence>
<comment type="similarity">
    <text evidence="16 17">Belongs to the NqrC family.</text>
</comment>
<dbReference type="PIRSF" id="PIRSF009437">
    <property type="entry name" value="NQR-1_subunit_C"/>
    <property type="match status" value="1"/>
</dbReference>
<dbReference type="Proteomes" id="UP000192907">
    <property type="component" value="Unassembled WGS sequence"/>
</dbReference>
<keyword evidence="12 16" id="KW-0406">Ion transport</keyword>
<evidence type="ECO:0000256" key="12">
    <source>
        <dbReference type="ARBA" id="ARBA00023065"/>
    </source>
</evidence>
<keyword evidence="2 16" id="KW-1003">Cell membrane</keyword>
<keyword evidence="7 16" id="KW-0812">Transmembrane</keyword>
<evidence type="ECO:0000256" key="17">
    <source>
        <dbReference type="PIRNR" id="PIRNR009437"/>
    </source>
</evidence>
<feature type="transmembrane region" description="Helical" evidence="16">
    <location>
        <begin position="12"/>
        <end position="33"/>
    </location>
</feature>
<dbReference type="GO" id="GO:0006814">
    <property type="term" value="P:sodium ion transport"/>
    <property type="evidence" value="ECO:0007669"/>
    <property type="project" value="UniProtKB-UniRule"/>
</dbReference>
<keyword evidence="8 16" id="KW-1278">Translocase</keyword>
<evidence type="ECO:0000256" key="8">
    <source>
        <dbReference type="ARBA" id="ARBA00022967"/>
    </source>
</evidence>
<evidence type="ECO:0000256" key="15">
    <source>
        <dbReference type="ARBA" id="ARBA00023201"/>
    </source>
</evidence>
<keyword evidence="3" id="KW-0997">Cell inner membrane</keyword>
<evidence type="ECO:0000256" key="9">
    <source>
        <dbReference type="ARBA" id="ARBA00022989"/>
    </source>
</evidence>
<dbReference type="Pfam" id="PF04205">
    <property type="entry name" value="FMN_bind"/>
    <property type="match status" value="1"/>
</dbReference>
<gene>
    <name evidence="16" type="primary">nqrC</name>
    <name evidence="19" type="ORF">SAMN06296036_105108</name>
</gene>
<keyword evidence="10 16" id="KW-0520">NAD</keyword>
<accession>A0A1Y6BHH9</accession>
<dbReference type="AlphaFoldDB" id="A0A1Y6BHH9"/>
<dbReference type="EMBL" id="FWZT01000005">
    <property type="protein sequence ID" value="SMF11706.1"/>
    <property type="molecule type" value="Genomic_DNA"/>
</dbReference>
<dbReference type="PANTHER" id="PTHR37838">
    <property type="entry name" value="NA(+)-TRANSLOCATING NADH-QUINONE REDUCTASE SUBUNIT C"/>
    <property type="match status" value="1"/>
</dbReference>
<comment type="subcellular location">
    <subcellularLocation>
        <location evidence="16">Cell membrane</location>
        <topology evidence="16">Single-pass membrane protein</topology>
    </subcellularLocation>
</comment>
<dbReference type="NCBIfam" id="TIGR01938">
    <property type="entry name" value="nqrC"/>
    <property type="match status" value="1"/>
</dbReference>
<dbReference type="STRING" id="1513793.SAMN06296036_105108"/>
<dbReference type="RefSeq" id="WP_132317481.1">
    <property type="nucleotide sequence ID" value="NZ_FWZT01000005.1"/>
</dbReference>
<feature type="modified residue" description="FMN phosphoryl threonine" evidence="16">
    <location>
        <position position="228"/>
    </location>
</feature>
<dbReference type="PANTHER" id="PTHR37838:SF1">
    <property type="entry name" value="NA(+)-TRANSLOCATING NADH-QUINONE REDUCTASE SUBUNIT C"/>
    <property type="match status" value="1"/>
</dbReference>
<evidence type="ECO:0000259" key="18">
    <source>
        <dbReference type="SMART" id="SM00900"/>
    </source>
</evidence>
<protein>
    <recommendedName>
        <fullName evidence="16 17">Na(+)-translocating NADH-quinone reductase subunit C</fullName>
        <shortName evidence="16 17">Na(+)-NQR subunit C</shortName>
        <shortName evidence="16 17">Na(+)-translocating NQR subunit C</shortName>
        <ecNumber evidence="16 17">7.2.1.1</ecNumber>
    </recommendedName>
    <alternativeName>
        <fullName evidence="16 17">NQR complex subunit C</fullName>
    </alternativeName>
    <alternativeName>
        <fullName evidence="16 17">NQR-1 subunit C</fullName>
    </alternativeName>
</protein>